<name>A0ABP0PKB2_9DINO</name>
<accession>A0ABP0PKB2</accession>
<evidence type="ECO:0000313" key="2">
    <source>
        <dbReference type="Proteomes" id="UP001642464"/>
    </source>
</evidence>
<comment type="caution">
    <text evidence="1">The sequence shown here is derived from an EMBL/GenBank/DDBJ whole genome shotgun (WGS) entry which is preliminary data.</text>
</comment>
<reference evidence="1 2" key="1">
    <citation type="submission" date="2024-02" db="EMBL/GenBank/DDBJ databases">
        <authorList>
            <person name="Chen Y."/>
            <person name="Shah S."/>
            <person name="Dougan E. K."/>
            <person name="Thang M."/>
            <person name="Chan C."/>
        </authorList>
    </citation>
    <scope>NUCLEOTIDE SEQUENCE [LARGE SCALE GENOMIC DNA]</scope>
</reference>
<protein>
    <submittedName>
        <fullName evidence="1">Uncharacterized protein</fullName>
    </submittedName>
</protein>
<gene>
    <name evidence="1" type="ORF">SCF082_LOCUS36860</name>
</gene>
<dbReference type="Proteomes" id="UP001642464">
    <property type="component" value="Unassembled WGS sequence"/>
</dbReference>
<organism evidence="1 2">
    <name type="scientific">Durusdinium trenchii</name>
    <dbReference type="NCBI Taxonomy" id="1381693"/>
    <lineage>
        <taxon>Eukaryota</taxon>
        <taxon>Sar</taxon>
        <taxon>Alveolata</taxon>
        <taxon>Dinophyceae</taxon>
        <taxon>Suessiales</taxon>
        <taxon>Symbiodiniaceae</taxon>
        <taxon>Durusdinium</taxon>
    </lineage>
</organism>
<keyword evidence="2" id="KW-1185">Reference proteome</keyword>
<sequence length="75" mass="8663">MDHLRNDQQLDLRVLAREVCIGRYGLVGTDLFAMGATAAFEQRQKHLECYLEDILSRLRAYCSACDKLRAYCRAH</sequence>
<feature type="non-terminal residue" evidence="1">
    <location>
        <position position="1"/>
    </location>
</feature>
<evidence type="ECO:0000313" key="1">
    <source>
        <dbReference type="EMBL" id="CAK9076466.1"/>
    </source>
</evidence>
<proteinExistence type="predicted"/>
<dbReference type="EMBL" id="CAXAMM010036936">
    <property type="protein sequence ID" value="CAK9076466.1"/>
    <property type="molecule type" value="Genomic_DNA"/>
</dbReference>